<accession>A0A8J5CRD4</accession>
<dbReference type="AlphaFoldDB" id="A0A8J5CRD4"/>
<evidence type="ECO:0000313" key="3">
    <source>
        <dbReference type="Proteomes" id="UP000770661"/>
    </source>
</evidence>
<dbReference type="Proteomes" id="UP000770661">
    <property type="component" value="Unassembled WGS sequence"/>
</dbReference>
<evidence type="ECO:0000313" key="2">
    <source>
        <dbReference type="EMBL" id="KAG0729723.1"/>
    </source>
</evidence>
<keyword evidence="3" id="KW-1185">Reference proteome</keyword>
<sequence length="216" mass="23590">MAPPDPARAAAAEDGWGMLWTSSREEGVHGRGVPALGECYHDGGLKKKGLEPLAPPPETSRWGAPLLPRKCLYTCVQSRNLHAAPRAGTQCYEGEAVSLLAKGLTRRGRRGPKVRYAIRTPLPPKKPSSPTPAPAVPIPKRWYLFHWRAPPLYPRRDGLGDGSNGAPAQATPQCMPHHGFSRRLFKRFGIPKELCAGGKKPHQPESRGFFPDRVCG</sequence>
<reference evidence="2" key="1">
    <citation type="submission" date="2020-07" db="EMBL/GenBank/DDBJ databases">
        <title>The High-quality genome of the commercially important snow crab, Chionoecetes opilio.</title>
        <authorList>
            <person name="Jeong J.-H."/>
            <person name="Ryu S."/>
        </authorList>
    </citation>
    <scope>NUCLEOTIDE SEQUENCE</scope>
    <source>
        <strain evidence="2">MADBK_172401_WGS</strain>
        <tissue evidence="2">Digestive gland</tissue>
    </source>
</reference>
<proteinExistence type="predicted"/>
<comment type="caution">
    <text evidence="2">The sequence shown here is derived from an EMBL/GenBank/DDBJ whole genome shotgun (WGS) entry which is preliminary data.</text>
</comment>
<feature type="region of interest" description="Disordered" evidence="1">
    <location>
        <begin position="196"/>
        <end position="216"/>
    </location>
</feature>
<organism evidence="2 3">
    <name type="scientific">Chionoecetes opilio</name>
    <name type="common">Atlantic snow crab</name>
    <name type="synonym">Cancer opilio</name>
    <dbReference type="NCBI Taxonomy" id="41210"/>
    <lineage>
        <taxon>Eukaryota</taxon>
        <taxon>Metazoa</taxon>
        <taxon>Ecdysozoa</taxon>
        <taxon>Arthropoda</taxon>
        <taxon>Crustacea</taxon>
        <taxon>Multicrustacea</taxon>
        <taxon>Malacostraca</taxon>
        <taxon>Eumalacostraca</taxon>
        <taxon>Eucarida</taxon>
        <taxon>Decapoda</taxon>
        <taxon>Pleocyemata</taxon>
        <taxon>Brachyura</taxon>
        <taxon>Eubrachyura</taxon>
        <taxon>Majoidea</taxon>
        <taxon>Majidae</taxon>
        <taxon>Chionoecetes</taxon>
    </lineage>
</organism>
<evidence type="ECO:0000256" key="1">
    <source>
        <dbReference type="SAM" id="MobiDB-lite"/>
    </source>
</evidence>
<name>A0A8J5CRD4_CHIOP</name>
<protein>
    <submittedName>
        <fullName evidence="2">Uncharacterized protein</fullName>
    </submittedName>
</protein>
<gene>
    <name evidence="2" type="ORF">GWK47_029775</name>
</gene>
<dbReference type="EMBL" id="JACEEZ010000898">
    <property type="protein sequence ID" value="KAG0729723.1"/>
    <property type="molecule type" value="Genomic_DNA"/>
</dbReference>